<dbReference type="Gene3D" id="3.40.50.12700">
    <property type="match status" value="1"/>
</dbReference>
<evidence type="ECO:0000256" key="1">
    <source>
        <dbReference type="SAM" id="MobiDB-lite"/>
    </source>
</evidence>
<dbReference type="Proteomes" id="UP000472271">
    <property type="component" value="Chromosome 18"/>
</dbReference>
<reference evidence="3" key="2">
    <citation type="submission" date="2025-05" db="UniProtKB">
        <authorList>
            <consortium name="Ensembl"/>
        </authorList>
    </citation>
    <scope>IDENTIFICATION</scope>
</reference>
<evidence type="ECO:0000313" key="4">
    <source>
        <dbReference type="Proteomes" id="UP000472271"/>
    </source>
</evidence>
<dbReference type="InterPro" id="IPR013830">
    <property type="entry name" value="SGNH_hydro"/>
</dbReference>
<dbReference type="Gene3D" id="3.40.50.12690">
    <property type="match status" value="1"/>
</dbReference>
<keyword evidence="4" id="KW-1185">Reference proteome</keyword>
<dbReference type="Ensembl" id="ENSSORT00005043608.1">
    <property type="protein sequence ID" value="ENSSORP00005042529.1"/>
    <property type="gene ID" value="ENSSORG00005019705.1"/>
</dbReference>
<name>A0A673BMQ4_9TELE</name>
<dbReference type="AlphaFoldDB" id="A0A673BMQ4"/>
<feature type="region of interest" description="Disordered" evidence="1">
    <location>
        <begin position="1"/>
        <end position="51"/>
    </location>
</feature>
<sequence>RLSDHWIKQGAMPKSTRRCSTPSGPEDWTLVPRRAKTGEQRKTSQPAPEINLSNRYNVLDEQEFPPLPRAAQHQQTANFGCSVMRCTPKGAPRQPAPRRPAVLTFTPRPGSPPAVSPASFPPETRNHPVGKPSTCAASSTDMIGPGLSERSTPQDGCPKARPRPAPTTLLIGDSIIRRVKCRSTVTMCFPGATVKDISEKIHDALEVHPSVHTVIVHVGTNDVPRRQSELLKVDFLNLFNILRQARVKYFISGPIPTIGRGYGRFSRLLSLHIWLSSSCLAHDMAYIDNFNLFWNRMDSYNKDGLHLNYRGARFLSTNINFYLALRQDSRCASPSPTSTSSQSQE</sequence>
<dbReference type="Ensembl" id="ENSSORT00005043606.1">
    <property type="protein sequence ID" value="ENSSORP00005042527.1"/>
    <property type="gene ID" value="ENSSORG00005019703.1"/>
</dbReference>
<feature type="domain" description="SGNH hydrolase-type esterase" evidence="2">
    <location>
        <begin position="185"/>
        <end position="313"/>
    </location>
</feature>
<dbReference type="SUPFAM" id="SSF52266">
    <property type="entry name" value="SGNH hydrolase"/>
    <property type="match status" value="1"/>
</dbReference>
<accession>A0A673BMQ4</accession>
<reference evidence="3" key="1">
    <citation type="submission" date="2019-06" db="EMBL/GenBank/DDBJ databases">
        <authorList>
            <consortium name="Wellcome Sanger Institute Data Sharing"/>
        </authorList>
    </citation>
    <scope>NUCLEOTIDE SEQUENCE [LARGE SCALE GENOMIC DNA]</scope>
</reference>
<protein>
    <recommendedName>
        <fullName evidence="2">SGNH hydrolase-type esterase domain-containing protein</fullName>
    </recommendedName>
</protein>
<organism evidence="3 4">
    <name type="scientific">Sphaeramia orbicularis</name>
    <name type="common">orbiculate cardinalfish</name>
    <dbReference type="NCBI Taxonomy" id="375764"/>
    <lineage>
        <taxon>Eukaryota</taxon>
        <taxon>Metazoa</taxon>
        <taxon>Chordata</taxon>
        <taxon>Craniata</taxon>
        <taxon>Vertebrata</taxon>
        <taxon>Euteleostomi</taxon>
        <taxon>Actinopterygii</taxon>
        <taxon>Neopterygii</taxon>
        <taxon>Teleostei</taxon>
        <taxon>Neoteleostei</taxon>
        <taxon>Acanthomorphata</taxon>
        <taxon>Gobiaria</taxon>
        <taxon>Kurtiformes</taxon>
        <taxon>Apogonoidei</taxon>
        <taxon>Apogonidae</taxon>
        <taxon>Apogoninae</taxon>
        <taxon>Sphaeramia</taxon>
    </lineage>
</organism>
<evidence type="ECO:0000313" key="3">
    <source>
        <dbReference type="Ensembl" id="ENSSORP00005042529.1"/>
    </source>
</evidence>
<feature type="region of interest" description="Disordered" evidence="1">
    <location>
        <begin position="104"/>
        <end position="138"/>
    </location>
</feature>
<evidence type="ECO:0000259" key="2">
    <source>
        <dbReference type="Pfam" id="PF13472"/>
    </source>
</evidence>
<dbReference type="Pfam" id="PF13472">
    <property type="entry name" value="Lipase_GDSL_2"/>
    <property type="match status" value="1"/>
</dbReference>
<proteinExistence type="predicted"/>